<comment type="caution">
    <text evidence="1">The sequence shown here is derived from an EMBL/GenBank/DDBJ whole genome shotgun (WGS) entry which is preliminary data.</text>
</comment>
<dbReference type="Proteomes" id="UP000823927">
    <property type="component" value="Unassembled WGS sequence"/>
</dbReference>
<reference evidence="1" key="2">
    <citation type="journal article" date="2021" name="PeerJ">
        <title>Extensive microbial diversity within the chicken gut microbiome revealed by metagenomics and culture.</title>
        <authorList>
            <person name="Gilroy R."/>
            <person name="Ravi A."/>
            <person name="Getino M."/>
            <person name="Pursley I."/>
            <person name="Horton D.L."/>
            <person name="Alikhan N.F."/>
            <person name="Baker D."/>
            <person name="Gharbi K."/>
            <person name="Hall N."/>
            <person name="Watson M."/>
            <person name="Adriaenssens E.M."/>
            <person name="Foster-Nyarko E."/>
            <person name="Jarju S."/>
            <person name="Secka A."/>
            <person name="Antonio M."/>
            <person name="Oren A."/>
            <person name="Chaudhuri R.R."/>
            <person name="La Ragione R."/>
            <person name="Hildebrand F."/>
            <person name="Pallen M.J."/>
        </authorList>
    </citation>
    <scope>NUCLEOTIDE SEQUENCE</scope>
    <source>
        <strain evidence="1">CHK178-757</strain>
    </source>
</reference>
<accession>A0A9D1F2L3</accession>
<dbReference type="InterPro" id="IPR027417">
    <property type="entry name" value="P-loop_NTPase"/>
</dbReference>
<gene>
    <name evidence="1" type="ORF">IAB46_02935</name>
</gene>
<dbReference type="Pfam" id="PF13238">
    <property type="entry name" value="AAA_18"/>
    <property type="match status" value="1"/>
</dbReference>
<evidence type="ECO:0000313" key="2">
    <source>
        <dbReference type="Proteomes" id="UP000823927"/>
    </source>
</evidence>
<dbReference type="EMBL" id="DVIT01000012">
    <property type="protein sequence ID" value="HIS46508.1"/>
    <property type="molecule type" value="Genomic_DNA"/>
</dbReference>
<dbReference type="Gene3D" id="3.40.50.300">
    <property type="entry name" value="P-loop containing nucleotide triphosphate hydrolases"/>
    <property type="match status" value="1"/>
</dbReference>
<name>A0A9D1F2L3_9FIRM</name>
<evidence type="ECO:0000313" key="1">
    <source>
        <dbReference type="EMBL" id="HIS46508.1"/>
    </source>
</evidence>
<dbReference type="AlphaFoldDB" id="A0A9D1F2L3"/>
<protein>
    <submittedName>
        <fullName evidence="1">AAA family ATPase</fullName>
    </submittedName>
</protein>
<dbReference type="SUPFAM" id="SSF52540">
    <property type="entry name" value="P-loop containing nucleoside triphosphate hydrolases"/>
    <property type="match status" value="1"/>
</dbReference>
<organism evidence="1 2">
    <name type="scientific">Candidatus Scybalocola faecigallinarum</name>
    <dbReference type="NCBI Taxonomy" id="2840941"/>
    <lineage>
        <taxon>Bacteria</taxon>
        <taxon>Bacillati</taxon>
        <taxon>Bacillota</taxon>
        <taxon>Clostridia</taxon>
        <taxon>Lachnospirales</taxon>
        <taxon>Lachnospiraceae</taxon>
        <taxon>Lachnospiraceae incertae sedis</taxon>
        <taxon>Candidatus Scybalocola (ex Gilroy et al. 2021)</taxon>
    </lineage>
</organism>
<proteinExistence type="predicted"/>
<reference evidence="1" key="1">
    <citation type="submission" date="2020-10" db="EMBL/GenBank/DDBJ databases">
        <authorList>
            <person name="Gilroy R."/>
        </authorList>
    </citation>
    <scope>NUCLEOTIDE SEQUENCE</scope>
    <source>
        <strain evidence="1">CHK178-757</strain>
    </source>
</reference>
<sequence>MKTLYLIGGPMGVGKTTVCRLLKKKLDRAVFLDGDWCWDADPFVVNDETKAMVLDNICHVLNNFLSCTAYENVIFCWVMHEQGIIDAIQSALRLQDCRVITISLVCRRDVLVSRLEKDICGGLRQPDVIGRSLDRLSCYAGLDTLKLDVSDQTSEQAARLIAKL</sequence>